<name>A0A9D3XK59_9SAUR</name>
<gene>
    <name evidence="1" type="ORF">KIL84_005173</name>
</gene>
<proteinExistence type="predicted"/>
<dbReference type="AlphaFoldDB" id="A0A9D3XK59"/>
<dbReference type="EMBL" id="JAHDVG010000468">
    <property type="protein sequence ID" value="KAH1181447.1"/>
    <property type="molecule type" value="Genomic_DNA"/>
</dbReference>
<comment type="caution">
    <text evidence="1">The sequence shown here is derived from an EMBL/GenBank/DDBJ whole genome shotgun (WGS) entry which is preliminary data.</text>
</comment>
<reference evidence="1" key="1">
    <citation type="submission" date="2021-09" db="EMBL/GenBank/DDBJ databases">
        <title>The genome of Mauremys mutica provides insights into the evolution of semi-aquatic lifestyle.</title>
        <authorList>
            <person name="Gong S."/>
            <person name="Gao Y."/>
        </authorList>
    </citation>
    <scope>NUCLEOTIDE SEQUENCE</scope>
    <source>
        <strain evidence="1">MM-2020</strain>
        <tissue evidence="1">Muscle</tissue>
    </source>
</reference>
<sequence>MQETPKCSVSNPKCSIRAVAGKHAIPLLLLLPQDLCNKGRRPVEHERENCSIPKWLKSHIQWQTEVLIHKGLNFPYVTDPCNWNEKASHKTVTAIVAWAGWSGFRCNAGLA</sequence>
<dbReference type="Proteomes" id="UP000827986">
    <property type="component" value="Unassembled WGS sequence"/>
</dbReference>
<protein>
    <submittedName>
        <fullName evidence="1">Uncharacterized protein</fullName>
    </submittedName>
</protein>
<accession>A0A9D3XK59</accession>
<organism evidence="1 2">
    <name type="scientific">Mauremys mutica</name>
    <name type="common">yellowpond turtle</name>
    <dbReference type="NCBI Taxonomy" id="74926"/>
    <lineage>
        <taxon>Eukaryota</taxon>
        <taxon>Metazoa</taxon>
        <taxon>Chordata</taxon>
        <taxon>Craniata</taxon>
        <taxon>Vertebrata</taxon>
        <taxon>Euteleostomi</taxon>
        <taxon>Archelosauria</taxon>
        <taxon>Testudinata</taxon>
        <taxon>Testudines</taxon>
        <taxon>Cryptodira</taxon>
        <taxon>Durocryptodira</taxon>
        <taxon>Testudinoidea</taxon>
        <taxon>Geoemydidae</taxon>
        <taxon>Geoemydinae</taxon>
        <taxon>Mauremys</taxon>
    </lineage>
</organism>
<keyword evidence="2" id="KW-1185">Reference proteome</keyword>
<evidence type="ECO:0000313" key="2">
    <source>
        <dbReference type="Proteomes" id="UP000827986"/>
    </source>
</evidence>
<evidence type="ECO:0000313" key="1">
    <source>
        <dbReference type="EMBL" id="KAH1181447.1"/>
    </source>
</evidence>